<dbReference type="CDD" id="cd07957">
    <property type="entry name" value="Anticodon_Ia_Met"/>
    <property type="match status" value="1"/>
</dbReference>
<dbReference type="InterPro" id="IPR029038">
    <property type="entry name" value="MetRS_Zn"/>
</dbReference>
<comment type="subcellular location">
    <subcellularLocation>
        <location evidence="1">Cytoplasm</location>
    </subcellularLocation>
</comment>
<dbReference type="PROSITE" id="PS00178">
    <property type="entry name" value="AA_TRNA_LIGASE_I"/>
    <property type="match status" value="1"/>
</dbReference>
<dbReference type="GO" id="GO:0005524">
    <property type="term" value="F:ATP binding"/>
    <property type="evidence" value="ECO:0007669"/>
    <property type="project" value="UniProtKB-KW"/>
</dbReference>
<dbReference type="PRINTS" id="PR01041">
    <property type="entry name" value="TRNASYNTHMET"/>
</dbReference>
<dbReference type="SUPFAM" id="SSF47323">
    <property type="entry name" value="Anticodon-binding domain of a subclass of class I aminoacyl-tRNA synthetases"/>
    <property type="match status" value="1"/>
</dbReference>
<evidence type="ECO:0000313" key="17">
    <source>
        <dbReference type="Proteomes" id="UP000054845"/>
    </source>
</evidence>
<dbReference type="Proteomes" id="UP000054845">
    <property type="component" value="Unassembled WGS sequence"/>
</dbReference>
<dbReference type="Pfam" id="PF19303">
    <property type="entry name" value="Anticodon_3"/>
    <property type="match status" value="1"/>
</dbReference>
<keyword evidence="6 12" id="KW-0547">Nucleotide-binding</keyword>
<dbReference type="GO" id="GO:0006431">
    <property type="term" value="P:methionyl-tRNA aminoacylation"/>
    <property type="evidence" value="ECO:0007669"/>
    <property type="project" value="InterPro"/>
</dbReference>
<dbReference type="SUPFAM" id="SSF52374">
    <property type="entry name" value="Nucleotidylyl transferase"/>
    <property type="match status" value="1"/>
</dbReference>
<proteinExistence type="inferred from homology"/>
<dbReference type="Gene3D" id="1.10.730.10">
    <property type="entry name" value="Isoleucyl-tRNA Synthetase, Domain 1"/>
    <property type="match status" value="1"/>
</dbReference>
<dbReference type="InterPro" id="IPR041872">
    <property type="entry name" value="Anticodon_Met"/>
</dbReference>
<dbReference type="PANTHER" id="PTHR45765">
    <property type="entry name" value="METHIONINE--TRNA LIGASE"/>
    <property type="match status" value="1"/>
</dbReference>
<evidence type="ECO:0000256" key="1">
    <source>
        <dbReference type="ARBA" id="ARBA00004496"/>
    </source>
</evidence>
<keyword evidence="9 12" id="KW-0030">Aminoacyl-tRNA synthetase</keyword>
<evidence type="ECO:0000313" key="16">
    <source>
        <dbReference type="EMBL" id="CEH19333.1"/>
    </source>
</evidence>
<comment type="similarity">
    <text evidence="2 12">Belongs to the class-I aminoacyl-tRNA synthetase family.</text>
</comment>
<evidence type="ECO:0000256" key="13">
    <source>
        <dbReference type="SAM" id="MobiDB-lite"/>
    </source>
</evidence>
<dbReference type="EMBL" id="CCYA01000389">
    <property type="protein sequence ID" value="CEH19333.1"/>
    <property type="molecule type" value="Genomic_DNA"/>
</dbReference>
<feature type="domain" description="Methionyl/Leucyl tRNA synthetase" evidence="14">
    <location>
        <begin position="61"/>
        <end position="453"/>
    </location>
</feature>
<evidence type="ECO:0000256" key="6">
    <source>
        <dbReference type="ARBA" id="ARBA00022741"/>
    </source>
</evidence>
<dbReference type="InterPro" id="IPR001412">
    <property type="entry name" value="aa-tRNA-synth_I_CS"/>
</dbReference>
<dbReference type="InterPro" id="IPR023458">
    <property type="entry name" value="Met-tRNA_ligase_1"/>
</dbReference>
<evidence type="ECO:0000259" key="15">
    <source>
        <dbReference type="Pfam" id="PF19303"/>
    </source>
</evidence>
<feature type="domain" description="Methionyl-tRNA synthetase anticodon-binding" evidence="15">
    <location>
        <begin position="502"/>
        <end position="593"/>
    </location>
</feature>
<reference evidence="16 17" key="1">
    <citation type="submission" date="2014-09" db="EMBL/GenBank/DDBJ databases">
        <authorList>
            <person name="Magalhaes I.L.F."/>
            <person name="Oliveira U."/>
            <person name="Santos F.R."/>
            <person name="Vidigal T.H.D.A."/>
            <person name="Brescovit A.D."/>
            <person name="Santos A.J."/>
        </authorList>
    </citation>
    <scope>NUCLEOTIDE SEQUENCE [LARGE SCALE GENOMIC DNA]</scope>
</reference>
<feature type="region of interest" description="Disordered" evidence="13">
    <location>
        <begin position="474"/>
        <end position="493"/>
    </location>
</feature>
<evidence type="ECO:0000256" key="10">
    <source>
        <dbReference type="ARBA" id="ARBA00030904"/>
    </source>
</evidence>
<dbReference type="InterPro" id="IPR014729">
    <property type="entry name" value="Rossmann-like_a/b/a_fold"/>
</dbReference>
<evidence type="ECO:0000256" key="12">
    <source>
        <dbReference type="RuleBase" id="RU363039"/>
    </source>
</evidence>
<dbReference type="Gene3D" id="3.40.50.620">
    <property type="entry name" value="HUPs"/>
    <property type="match status" value="1"/>
</dbReference>
<dbReference type="FunFam" id="2.20.28.20:FF:000001">
    <property type="entry name" value="Methionine--tRNA ligase"/>
    <property type="match status" value="1"/>
</dbReference>
<dbReference type="HAMAP" id="MF_00098">
    <property type="entry name" value="Met_tRNA_synth_type1"/>
    <property type="match status" value="1"/>
</dbReference>
<dbReference type="CDD" id="cd00814">
    <property type="entry name" value="MetRS_core"/>
    <property type="match status" value="1"/>
</dbReference>
<dbReference type="AlphaFoldDB" id="A0A0P1BS74"/>
<feature type="region of interest" description="Disordered" evidence="13">
    <location>
        <begin position="669"/>
        <end position="719"/>
    </location>
</feature>
<dbReference type="InterPro" id="IPR033911">
    <property type="entry name" value="MetRS_core"/>
</dbReference>
<evidence type="ECO:0000256" key="9">
    <source>
        <dbReference type="ARBA" id="ARBA00023146"/>
    </source>
</evidence>
<evidence type="ECO:0000256" key="8">
    <source>
        <dbReference type="ARBA" id="ARBA00022917"/>
    </source>
</evidence>
<comment type="catalytic activity">
    <reaction evidence="11">
        <text>tRNA(Met) + L-methionine + ATP = L-methionyl-tRNA(Met) + AMP + diphosphate</text>
        <dbReference type="Rhea" id="RHEA:13481"/>
        <dbReference type="Rhea" id="RHEA-COMP:9667"/>
        <dbReference type="Rhea" id="RHEA-COMP:9698"/>
        <dbReference type="ChEBI" id="CHEBI:30616"/>
        <dbReference type="ChEBI" id="CHEBI:33019"/>
        <dbReference type="ChEBI" id="CHEBI:57844"/>
        <dbReference type="ChEBI" id="CHEBI:78442"/>
        <dbReference type="ChEBI" id="CHEBI:78530"/>
        <dbReference type="ChEBI" id="CHEBI:456215"/>
        <dbReference type="EC" id="6.1.1.10"/>
    </reaction>
</comment>
<evidence type="ECO:0000256" key="7">
    <source>
        <dbReference type="ARBA" id="ARBA00022840"/>
    </source>
</evidence>
<keyword evidence="5 12" id="KW-0436">Ligase</keyword>
<evidence type="ECO:0000256" key="11">
    <source>
        <dbReference type="ARBA" id="ARBA00047364"/>
    </source>
</evidence>
<dbReference type="EC" id="6.1.1.10" evidence="3"/>
<evidence type="ECO:0000256" key="4">
    <source>
        <dbReference type="ARBA" id="ARBA00022490"/>
    </source>
</evidence>
<accession>A0A0P1BS74</accession>
<dbReference type="Gene3D" id="1.10.287.10">
    <property type="entry name" value="S15/NS1, RNA-binding"/>
    <property type="match status" value="1"/>
</dbReference>
<feature type="compositionally biased region" description="Basic and acidic residues" evidence="13">
    <location>
        <begin position="706"/>
        <end position="719"/>
    </location>
</feature>
<dbReference type="Gene3D" id="2.20.28.20">
    <property type="entry name" value="Methionyl-tRNA synthetase, Zn-domain"/>
    <property type="match status" value="1"/>
</dbReference>
<dbReference type="InterPro" id="IPR009080">
    <property type="entry name" value="tRNAsynth_Ia_anticodon-bd"/>
</dbReference>
<sequence>MASPFPSAADPEQASKRRIVHKDGLLFKTQRPPIGDASSAAVSSSGNVMPEILPREGEPNVLVTSALPYVNNVPHLGNIIGSTLSADVYARYSRSRGRNTLYICGTDEYGTATETKALEEKVSPQALCDKYHALHRQVYNWFGIGFDHFGRTTTPKQTTIAQDIFLKLHKNGYLEKRSMTQLYCEKDQRFLADRYVEGTCPKCGYDDARGDQCDGCGQLLDAVELIKPHCKLCSSAPIQKESSHLFLKIDDLQPATEKWAREAAEVGAWSANGRHITESWFKEGLRPFSLTRDLKWGVPVPVEGMEGKVLYVWFDAPIGYPSITANYTEHWEQWWKNPEQVKLYQFMGKDNTRFHTVIFPSCLLGTKEPWTMLHHVSTTEYLNYEGGKFSKSRNIGVFGDKAGEIGVPNSVWRYYLLSNRPEGGDTQFSWHEFVLRNNSELLANIGNFVNRVLTFLSKKYDGILPEVPEGLGLRAGPEHLEQAPPASASESAQEPGLLFPRIARDVNDLLAQYTQAMDAVKLRQGLHVMMALSSRGNQFLVEAGLDNSLYANKKAECDATMLVAVNLIWALSSLIHPFMPDTADQICTQLNAPPRLVPVEDMTGGEVLSPTAADFSEARASGDKSAGSKAPRSFFALDLLPGHQIGKPAHLFKRIDEKKEEEWRVQFGGATAKNAAESPSEGGPQISKKQAAKAAKAAKKATNPTAERKLKNPTKEWEELDQKVRAQGEVVRKAKEAAKSADASKTQVNVDGEISNLLRLRNELNLLTDKLAALEVASEAASLVEQVVKST</sequence>
<dbReference type="PANTHER" id="PTHR45765:SF1">
    <property type="entry name" value="METHIONINE--TRNA LIGASE, CYTOPLASMIC"/>
    <property type="match status" value="1"/>
</dbReference>
<name>A0A0P1BS74_9BASI</name>
<feature type="compositionally biased region" description="Low complexity" evidence="13">
    <location>
        <begin position="482"/>
        <end position="493"/>
    </location>
</feature>
<dbReference type="STRING" id="401625.A0A0P1BS74"/>
<dbReference type="NCBIfam" id="TIGR00398">
    <property type="entry name" value="metG"/>
    <property type="match status" value="1"/>
</dbReference>
<protein>
    <recommendedName>
        <fullName evidence="3">methionine--tRNA ligase</fullName>
        <ecNumber evidence="3">6.1.1.10</ecNumber>
    </recommendedName>
    <alternativeName>
        <fullName evidence="10">Methionyl-tRNA synthetase</fullName>
    </alternativeName>
</protein>
<dbReference type="SUPFAM" id="SSF57770">
    <property type="entry name" value="Methionyl-tRNA synthetase (MetRS), Zn-domain"/>
    <property type="match status" value="1"/>
</dbReference>
<dbReference type="Pfam" id="PF09334">
    <property type="entry name" value="tRNA-synt_1g"/>
    <property type="match status" value="1"/>
</dbReference>
<keyword evidence="8 12" id="KW-0648">Protein biosynthesis</keyword>
<evidence type="ECO:0000256" key="2">
    <source>
        <dbReference type="ARBA" id="ARBA00005594"/>
    </source>
</evidence>
<keyword evidence="4" id="KW-0963">Cytoplasm</keyword>
<dbReference type="GO" id="GO:0017101">
    <property type="term" value="C:aminoacyl-tRNA synthetase multienzyme complex"/>
    <property type="evidence" value="ECO:0007669"/>
    <property type="project" value="TreeGrafter"/>
</dbReference>
<organism evidence="16 17">
    <name type="scientific">Ceraceosorus bombacis</name>
    <dbReference type="NCBI Taxonomy" id="401625"/>
    <lineage>
        <taxon>Eukaryota</taxon>
        <taxon>Fungi</taxon>
        <taxon>Dikarya</taxon>
        <taxon>Basidiomycota</taxon>
        <taxon>Ustilaginomycotina</taxon>
        <taxon>Exobasidiomycetes</taxon>
        <taxon>Ceraceosorales</taxon>
        <taxon>Ceraceosoraceae</taxon>
        <taxon>Ceraceosorus</taxon>
    </lineage>
</organism>
<evidence type="ECO:0000256" key="3">
    <source>
        <dbReference type="ARBA" id="ARBA00012838"/>
    </source>
</evidence>
<evidence type="ECO:0000256" key="5">
    <source>
        <dbReference type="ARBA" id="ARBA00022598"/>
    </source>
</evidence>
<dbReference type="GO" id="GO:0005829">
    <property type="term" value="C:cytosol"/>
    <property type="evidence" value="ECO:0007669"/>
    <property type="project" value="TreeGrafter"/>
</dbReference>
<keyword evidence="7 12" id="KW-0067">ATP-binding</keyword>
<dbReference type="InterPro" id="IPR014758">
    <property type="entry name" value="Met-tRNA_synth"/>
</dbReference>
<keyword evidence="17" id="KW-1185">Reference proteome</keyword>
<dbReference type="InterPro" id="IPR015413">
    <property type="entry name" value="Methionyl/Leucyl_tRNA_Synth"/>
</dbReference>
<dbReference type="OrthoDB" id="5844513at2759"/>
<evidence type="ECO:0000259" key="14">
    <source>
        <dbReference type="Pfam" id="PF09334"/>
    </source>
</evidence>
<dbReference type="GO" id="GO:0004825">
    <property type="term" value="F:methionine-tRNA ligase activity"/>
    <property type="evidence" value="ECO:0007669"/>
    <property type="project" value="UniProtKB-EC"/>
</dbReference>